<protein>
    <recommendedName>
        <fullName evidence="5">DUF3558 domain-containing protein</fullName>
    </recommendedName>
</protein>
<keyword evidence="2" id="KW-0732">Signal</keyword>
<organism evidence="3 4">
    <name type="scientific">Actinoplanes aureus</name>
    <dbReference type="NCBI Taxonomy" id="2792083"/>
    <lineage>
        <taxon>Bacteria</taxon>
        <taxon>Bacillati</taxon>
        <taxon>Actinomycetota</taxon>
        <taxon>Actinomycetes</taxon>
        <taxon>Micromonosporales</taxon>
        <taxon>Micromonosporaceae</taxon>
        <taxon>Actinoplanes</taxon>
    </lineage>
</organism>
<evidence type="ECO:0000313" key="4">
    <source>
        <dbReference type="Proteomes" id="UP000598146"/>
    </source>
</evidence>
<feature type="signal peptide" evidence="2">
    <location>
        <begin position="1"/>
        <end position="20"/>
    </location>
</feature>
<dbReference type="RefSeq" id="WP_196414115.1">
    <property type="nucleotide sequence ID" value="NZ_JADQTO010000005.1"/>
</dbReference>
<name>A0A931C7D3_9ACTN</name>
<accession>A0A931C7D3</accession>
<evidence type="ECO:0000256" key="2">
    <source>
        <dbReference type="SAM" id="SignalP"/>
    </source>
</evidence>
<gene>
    <name evidence="3" type="ORF">I4J89_12705</name>
</gene>
<dbReference type="AlphaFoldDB" id="A0A931C7D3"/>
<dbReference type="Proteomes" id="UP000598146">
    <property type="component" value="Unassembled WGS sequence"/>
</dbReference>
<dbReference type="EMBL" id="JADQTO010000005">
    <property type="protein sequence ID" value="MBG0562326.1"/>
    <property type="molecule type" value="Genomic_DNA"/>
</dbReference>
<feature type="region of interest" description="Disordered" evidence="1">
    <location>
        <begin position="163"/>
        <end position="183"/>
    </location>
</feature>
<dbReference type="PROSITE" id="PS51257">
    <property type="entry name" value="PROKAR_LIPOPROTEIN"/>
    <property type="match status" value="1"/>
</dbReference>
<proteinExistence type="predicted"/>
<feature type="chain" id="PRO_5039125496" description="DUF3558 domain-containing protein" evidence="2">
    <location>
        <begin position="21"/>
        <end position="183"/>
    </location>
</feature>
<comment type="caution">
    <text evidence="3">The sequence shown here is derived from an EMBL/GenBank/DDBJ whole genome shotgun (WGS) entry which is preliminary data.</text>
</comment>
<sequence length="183" mass="19155">MTRMAGAVAAVLLAGVLAGCGSGSSLDCGEQSALARTLAGDAALERAPASARAGAIERNFPCRDQDGFTVSASRHYELPEPVSFDEIAELAGMIAEPADWAEIGRVPPEWGGAMFCYRSTAGDVHRYLTVTTDDAVGFDNTPPPGFRDLLVRVFQAETEQDLCRTTGRGSHPARASNGPGAGR</sequence>
<keyword evidence="4" id="KW-1185">Reference proteome</keyword>
<reference evidence="3" key="1">
    <citation type="submission" date="2020-11" db="EMBL/GenBank/DDBJ databases">
        <title>Isolation and identification of active actinomycetes.</title>
        <authorList>
            <person name="Sun X."/>
        </authorList>
    </citation>
    <scope>NUCLEOTIDE SEQUENCE</scope>
    <source>
        <strain evidence="3">NEAU-A11</strain>
    </source>
</reference>
<evidence type="ECO:0000313" key="3">
    <source>
        <dbReference type="EMBL" id="MBG0562326.1"/>
    </source>
</evidence>
<evidence type="ECO:0000256" key="1">
    <source>
        <dbReference type="SAM" id="MobiDB-lite"/>
    </source>
</evidence>
<evidence type="ECO:0008006" key="5">
    <source>
        <dbReference type="Google" id="ProtNLM"/>
    </source>
</evidence>